<dbReference type="PROSITE" id="PS50090">
    <property type="entry name" value="MYB_LIKE"/>
    <property type="match status" value="1"/>
</dbReference>
<reference evidence="4" key="1">
    <citation type="submission" date="2021-06" db="EMBL/GenBank/DDBJ databases">
        <authorList>
            <person name="Kallberg Y."/>
            <person name="Tangrot J."/>
            <person name="Rosling A."/>
        </authorList>
    </citation>
    <scope>NUCLEOTIDE SEQUENCE</scope>
    <source>
        <strain evidence="4">CL551</strain>
    </source>
</reference>
<dbReference type="PANTHER" id="PTHR45614">
    <property type="entry name" value="MYB PROTEIN-RELATED"/>
    <property type="match status" value="1"/>
</dbReference>
<dbReference type="GO" id="GO:0000978">
    <property type="term" value="F:RNA polymerase II cis-regulatory region sequence-specific DNA binding"/>
    <property type="evidence" value="ECO:0007669"/>
    <property type="project" value="TreeGrafter"/>
</dbReference>
<evidence type="ECO:0000313" key="5">
    <source>
        <dbReference type="Proteomes" id="UP000789342"/>
    </source>
</evidence>
<sequence length="159" mass="18981">MAMQSGRWTSQEKVLLEQLVNRYKTNWNEIAKHFPTRSARQIREHYQNHQNPQSRCSNERRKPNKHMFLTSLLVDRRRITPEESKQILTFYELFGPQWTKIASCVSKRFTGVMIRNHWNNHQRKLKRNVRGAEHRPSTTGNLSFTFLCLAPLKRTNETC</sequence>
<dbReference type="PROSITE" id="PS51294">
    <property type="entry name" value="HTH_MYB"/>
    <property type="match status" value="2"/>
</dbReference>
<feature type="domain" description="HTH myb-type" evidence="3">
    <location>
        <begin position="1"/>
        <end position="54"/>
    </location>
</feature>
<feature type="domain" description="Myb-like" evidence="1">
    <location>
        <begin position="1"/>
        <end position="50"/>
    </location>
</feature>
<gene>
    <name evidence="4" type="ORF">AMORRO_LOCUS2298</name>
</gene>
<dbReference type="PROSITE" id="PS51293">
    <property type="entry name" value="SANT"/>
    <property type="match status" value="1"/>
</dbReference>
<name>A0A9N8ZCQ7_9GLOM</name>
<dbReference type="PANTHER" id="PTHR45614:SF253">
    <property type="entry name" value="CHROMOSOME UNDETERMINED SCAFFOLD_38, WHOLE GENOME SHOTGUN SEQUENCE"/>
    <property type="match status" value="1"/>
</dbReference>
<evidence type="ECO:0000259" key="2">
    <source>
        <dbReference type="PROSITE" id="PS51293"/>
    </source>
</evidence>
<protein>
    <submittedName>
        <fullName evidence="4">123_t:CDS:1</fullName>
    </submittedName>
</protein>
<evidence type="ECO:0000259" key="3">
    <source>
        <dbReference type="PROSITE" id="PS51294"/>
    </source>
</evidence>
<evidence type="ECO:0000313" key="4">
    <source>
        <dbReference type="EMBL" id="CAG8480809.1"/>
    </source>
</evidence>
<dbReference type="SMART" id="SM00717">
    <property type="entry name" value="SANT"/>
    <property type="match status" value="2"/>
</dbReference>
<dbReference type="Gene3D" id="1.10.10.60">
    <property type="entry name" value="Homeodomain-like"/>
    <property type="match status" value="2"/>
</dbReference>
<dbReference type="AlphaFoldDB" id="A0A9N8ZCQ7"/>
<accession>A0A9N8ZCQ7</accession>
<dbReference type="InterPro" id="IPR001005">
    <property type="entry name" value="SANT/Myb"/>
</dbReference>
<dbReference type="CDD" id="cd00167">
    <property type="entry name" value="SANT"/>
    <property type="match status" value="2"/>
</dbReference>
<keyword evidence="5" id="KW-1185">Reference proteome</keyword>
<dbReference type="GO" id="GO:0000981">
    <property type="term" value="F:DNA-binding transcription factor activity, RNA polymerase II-specific"/>
    <property type="evidence" value="ECO:0007669"/>
    <property type="project" value="TreeGrafter"/>
</dbReference>
<dbReference type="Pfam" id="PF00249">
    <property type="entry name" value="Myb_DNA-binding"/>
    <property type="match status" value="2"/>
</dbReference>
<dbReference type="InterPro" id="IPR050560">
    <property type="entry name" value="MYB_TF"/>
</dbReference>
<feature type="domain" description="HTH myb-type" evidence="3">
    <location>
        <begin position="76"/>
        <end position="126"/>
    </location>
</feature>
<dbReference type="OrthoDB" id="2143914at2759"/>
<dbReference type="SUPFAM" id="SSF46689">
    <property type="entry name" value="Homeodomain-like"/>
    <property type="match status" value="1"/>
</dbReference>
<dbReference type="InterPro" id="IPR017884">
    <property type="entry name" value="SANT_dom"/>
</dbReference>
<comment type="caution">
    <text evidence="4">The sequence shown here is derived from an EMBL/GenBank/DDBJ whole genome shotgun (WGS) entry which is preliminary data.</text>
</comment>
<dbReference type="InterPro" id="IPR009057">
    <property type="entry name" value="Homeodomain-like_sf"/>
</dbReference>
<dbReference type="GO" id="GO:0005634">
    <property type="term" value="C:nucleus"/>
    <property type="evidence" value="ECO:0007669"/>
    <property type="project" value="TreeGrafter"/>
</dbReference>
<proteinExistence type="predicted"/>
<dbReference type="InterPro" id="IPR017930">
    <property type="entry name" value="Myb_dom"/>
</dbReference>
<evidence type="ECO:0000259" key="1">
    <source>
        <dbReference type="PROSITE" id="PS50090"/>
    </source>
</evidence>
<organism evidence="4 5">
    <name type="scientific">Acaulospora morrowiae</name>
    <dbReference type="NCBI Taxonomy" id="94023"/>
    <lineage>
        <taxon>Eukaryota</taxon>
        <taxon>Fungi</taxon>
        <taxon>Fungi incertae sedis</taxon>
        <taxon>Mucoromycota</taxon>
        <taxon>Glomeromycotina</taxon>
        <taxon>Glomeromycetes</taxon>
        <taxon>Diversisporales</taxon>
        <taxon>Acaulosporaceae</taxon>
        <taxon>Acaulospora</taxon>
    </lineage>
</organism>
<feature type="domain" description="SANT" evidence="2">
    <location>
        <begin position="5"/>
        <end position="46"/>
    </location>
</feature>
<dbReference type="Proteomes" id="UP000789342">
    <property type="component" value="Unassembled WGS sequence"/>
</dbReference>
<dbReference type="EMBL" id="CAJVPV010000949">
    <property type="protein sequence ID" value="CAG8480809.1"/>
    <property type="molecule type" value="Genomic_DNA"/>
</dbReference>